<dbReference type="STRING" id="579748.TW81_15780"/>
<feature type="transmembrane region" description="Helical" evidence="5">
    <location>
        <begin position="134"/>
        <end position="156"/>
    </location>
</feature>
<feature type="domain" description="Major facilitator superfamily (MFS) profile" evidence="6">
    <location>
        <begin position="9"/>
        <end position="393"/>
    </location>
</feature>
<dbReference type="InterPro" id="IPR036259">
    <property type="entry name" value="MFS_trans_sf"/>
</dbReference>
<feature type="transmembrane region" description="Helical" evidence="5">
    <location>
        <begin position="44"/>
        <end position="63"/>
    </location>
</feature>
<comment type="subcellular location">
    <subcellularLocation>
        <location evidence="1">Membrane</location>
        <topology evidence="1">Multi-pass membrane protein</topology>
    </subcellularLocation>
</comment>
<dbReference type="PROSITE" id="PS50850">
    <property type="entry name" value="MFS"/>
    <property type="match status" value="1"/>
</dbReference>
<evidence type="ECO:0000259" key="6">
    <source>
        <dbReference type="PROSITE" id="PS50850"/>
    </source>
</evidence>
<dbReference type="InterPro" id="IPR020846">
    <property type="entry name" value="MFS_dom"/>
</dbReference>
<feature type="transmembrane region" description="Helical" evidence="5">
    <location>
        <begin position="105"/>
        <end position="122"/>
    </location>
</feature>
<dbReference type="EMBL" id="JXXV01000028">
    <property type="protein sequence ID" value="KJY81813.1"/>
    <property type="molecule type" value="Genomic_DNA"/>
</dbReference>
<evidence type="ECO:0000313" key="8">
    <source>
        <dbReference type="Proteomes" id="UP000033673"/>
    </source>
</evidence>
<sequence>MSKPIQFRAILLACLIISIGQLSMGLVFPSLPWIAKDFTISLDQAQLLVSVYLLGFGPSQFIYGPISDSLGRKKVLLGGLLVALSGLAVIIVYNDSFNGMVVGRLLQGLGTGCCAVLARASTRDRYSGAQLPVALSYIAMAASITPLVAPIIGGFINYHFGWTMVFVSLLGYVAVAWAMLLFRFDETLATHGKVPSLKQMAVQYKQLLTSRYFMSFATIGWLNFSLMITTVSVMPFIMQDQIGMTSDEYALWALIPALGMITGTSIYNRVRPKVGSKKLLIFTPILHTCSALWFFFCPVEPIYLMLGQWLMILGNGIALPCAQAMVMQPYKQQAGAAAAMSGGGQMIASSIVSMTLVQLGLSQAWHLSFVILIFAAITLGNIVRGFNVVQSMQQKGQSITT</sequence>
<protein>
    <submittedName>
        <fullName evidence="7">Major facilitator transporter</fullName>
    </submittedName>
</protein>
<evidence type="ECO:0000256" key="1">
    <source>
        <dbReference type="ARBA" id="ARBA00004141"/>
    </source>
</evidence>
<feature type="transmembrane region" description="Helical" evidence="5">
    <location>
        <begin position="334"/>
        <end position="357"/>
    </location>
</feature>
<proteinExistence type="predicted"/>
<dbReference type="RefSeq" id="WP_045956696.1">
    <property type="nucleotide sequence ID" value="NZ_JXXV01000028.1"/>
</dbReference>
<feature type="transmembrane region" description="Helical" evidence="5">
    <location>
        <begin position="212"/>
        <end position="237"/>
    </location>
</feature>
<feature type="transmembrane region" description="Helical" evidence="5">
    <location>
        <begin position="75"/>
        <end position="93"/>
    </location>
</feature>
<gene>
    <name evidence="7" type="ORF">TW81_15780</name>
</gene>
<name>A0A0F4NG24_9VIBR</name>
<feature type="transmembrane region" description="Helical" evidence="5">
    <location>
        <begin position="249"/>
        <end position="267"/>
    </location>
</feature>
<dbReference type="Proteomes" id="UP000033673">
    <property type="component" value="Unassembled WGS sequence"/>
</dbReference>
<evidence type="ECO:0000256" key="4">
    <source>
        <dbReference type="ARBA" id="ARBA00023136"/>
    </source>
</evidence>
<feature type="transmembrane region" description="Helical" evidence="5">
    <location>
        <begin position="363"/>
        <end position="383"/>
    </location>
</feature>
<comment type="caution">
    <text evidence="7">The sequence shown here is derived from an EMBL/GenBank/DDBJ whole genome shotgun (WGS) entry which is preliminary data.</text>
</comment>
<evidence type="ECO:0000313" key="7">
    <source>
        <dbReference type="EMBL" id="KJY81813.1"/>
    </source>
</evidence>
<dbReference type="GO" id="GO:0022857">
    <property type="term" value="F:transmembrane transporter activity"/>
    <property type="evidence" value="ECO:0007669"/>
    <property type="project" value="InterPro"/>
</dbReference>
<keyword evidence="4 5" id="KW-0472">Membrane</keyword>
<organism evidence="7 8">
    <name type="scientific">Vibrio galatheae</name>
    <dbReference type="NCBI Taxonomy" id="579748"/>
    <lineage>
        <taxon>Bacteria</taxon>
        <taxon>Pseudomonadati</taxon>
        <taxon>Pseudomonadota</taxon>
        <taxon>Gammaproteobacteria</taxon>
        <taxon>Vibrionales</taxon>
        <taxon>Vibrionaceae</taxon>
        <taxon>Vibrio</taxon>
    </lineage>
</organism>
<keyword evidence="8" id="KW-1185">Reference proteome</keyword>
<keyword evidence="3 5" id="KW-1133">Transmembrane helix</keyword>
<feature type="transmembrane region" description="Helical" evidence="5">
    <location>
        <begin position="162"/>
        <end position="182"/>
    </location>
</feature>
<dbReference type="SUPFAM" id="SSF103473">
    <property type="entry name" value="MFS general substrate transporter"/>
    <property type="match status" value="1"/>
</dbReference>
<dbReference type="OrthoDB" id="9814303at2"/>
<dbReference type="PANTHER" id="PTHR23502">
    <property type="entry name" value="MAJOR FACILITATOR SUPERFAMILY"/>
    <property type="match status" value="1"/>
</dbReference>
<dbReference type="PATRIC" id="fig|579748.3.peg.3260"/>
<dbReference type="InterPro" id="IPR011701">
    <property type="entry name" value="MFS"/>
</dbReference>
<feature type="transmembrane region" description="Helical" evidence="5">
    <location>
        <begin position="302"/>
        <end position="322"/>
    </location>
</feature>
<evidence type="ECO:0000256" key="2">
    <source>
        <dbReference type="ARBA" id="ARBA00022692"/>
    </source>
</evidence>
<keyword evidence="2 5" id="KW-0812">Transmembrane</keyword>
<feature type="transmembrane region" description="Helical" evidence="5">
    <location>
        <begin position="279"/>
        <end position="296"/>
    </location>
</feature>
<dbReference type="Pfam" id="PF07690">
    <property type="entry name" value="MFS_1"/>
    <property type="match status" value="1"/>
</dbReference>
<accession>A0A0F4NG24</accession>
<dbReference type="Gene3D" id="1.20.1720.10">
    <property type="entry name" value="Multidrug resistance protein D"/>
    <property type="match status" value="1"/>
</dbReference>
<evidence type="ECO:0000256" key="5">
    <source>
        <dbReference type="SAM" id="Phobius"/>
    </source>
</evidence>
<reference evidence="7 8" key="1">
    <citation type="journal article" date="2015" name="BMC Genomics">
        <title>Genome mining reveals unlocked bioactive potential of marine Gram-negative bacteria.</title>
        <authorList>
            <person name="Machado H."/>
            <person name="Sonnenschein E.C."/>
            <person name="Melchiorsen J."/>
            <person name="Gram L."/>
        </authorList>
    </citation>
    <scope>NUCLEOTIDE SEQUENCE [LARGE SCALE GENOMIC DNA]</scope>
    <source>
        <strain evidence="7 8">S2757</strain>
    </source>
</reference>
<dbReference type="GO" id="GO:0005886">
    <property type="term" value="C:plasma membrane"/>
    <property type="evidence" value="ECO:0007669"/>
    <property type="project" value="TreeGrafter"/>
</dbReference>
<dbReference type="PANTHER" id="PTHR23502:SF75">
    <property type="entry name" value="MULTIDRUG RESISTANCE PROTEIN D"/>
    <property type="match status" value="1"/>
</dbReference>
<evidence type="ECO:0000256" key="3">
    <source>
        <dbReference type="ARBA" id="ARBA00022989"/>
    </source>
</evidence>
<dbReference type="AlphaFoldDB" id="A0A0F4NG24"/>
<dbReference type="GO" id="GO:1990961">
    <property type="term" value="P:xenobiotic detoxification by transmembrane export across the plasma membrane"/>
    <property type="evidence" value="ECO:0007669"/>
    <property type="project" value="TreeGrafter"/>
</dbReference>